<organism evidence="2 3">
    <name type="scientific">Ideonella azotifigens</name>
    <dbReference type="NCBI Taxonomy" id="513160"/>
    <lineage>
        <taxon>Bacteria</taxon>
        <taxon>Pseudomonadati</taxon>
        <taxon>Pseudomonadota</taxon>
        <taxon>Betaproteobacteria</taxon>
        <taxon>Burkholderiales</taxon>
        <taxon>Sphaerotilaceae</taxon>
        <taxon>Ideonella</taxon>
    </lineage>
</organism>
<evidence type="ECO:0000259" key="1">
    <source>
        <dbReference type="Pfam" id="PF01593"/>
    </source>
</evidence>
<comment type="caution">
    <text evidence="2">The sequence shown here is derived from an EMBL/GenBank/DDBJ whole genome shotgun (WGS) entry which is preliminary data.</text>
</comment>
<dbReference type="Gene3D" id="3.50.50.60">
    <property type="entry name" value="FAD/NAD(P)-binding domain"/>
    <property type="match status" value="1"/>
</dbReference>
<keyword evidence="3" id="KW-1185">Reference proteome</keyword>
<protein>
    <recommendedName>
        <fullName evidence="1">Amine oxidase domain-containing protein</fullName>
    </recommendedName>
</protein>
<gene>
    <name evidence="2" type="ORF">GCM10009107_17000</name>
</gene>
<dbReference type="InterPro" id="IPR002937">
    <property type="entry name" value="Amino_oxidase"/>
</dbReference>
<reference evidence="2 3" key="1">
    <citation type="journal article" date="2019" name="Int. J. Syst. Evol. Microbiol.">
        <title>The Global Catalogue of Microorganisms (GCM) 10K type strain sequencing project: providing services to taxonomists for standard genome sequencing and annotation.</title>
        <authorList>
            <consortium name="The Broad Institute Genomics Platform"/>
            <consortium name="The Broad Institute Genome Sequencing Center for Infectious Disease"/>
            <person name="Wu L."/>
            <person name="Ma J."/>
        </authorList>
    </citation>
    <scope>NUCLEOTIDE SEQUENCE [LARGE SCALE GENOMIC DNA]</scope>
    <source>
        <strain evidence="2 3">JCM 15503</strain>
    </source>
</reference>
<dbReference type="SUPFAM" id="SSF51905">
    <property type="entry name" value="FAD/NAD(P)-binding domain"/>
    <property type="match status" value="1"/>
</dbReference>
<name>A0ABN1JWB1_9BURK</name>
<dbReference type="InterPro" id="IPR050464">
    <property type="entry name" value="Zeta_carotene_desat/Oxidored"/>
</dbReference>
<dbReference type="EMBL" id="BAAAEW010000007">
    <property type="protein sequence ID" value="GAA0747961.1"/>
    <property type="molecule type" value="Genomic_DNA"/>
</dbReference>
<dbReference type="PANTHER" id="PTHR42923">
    <property type="entry name" value="PROTOPORPHYRINOGEN OXIDASE"/>
    <property type="match status" value="1"/>
</dbReference>
<sequence>MQLYEARDTIGGNVRTLSVPVGGQVLPVDMGAQFFHPGPYPTYVQLLSQLGLWPVDSGESHSFVASITLSSPDEATPRFVSPVLPGRAWPLLAPWNRSGVQAFQTAFNAAQRREQRDASWSLSMGDWLASLNLTPAQAETMILPWAASLNSGDVSETGGLSARALMVFAAGALPPALTDPVLYYVLKRGMIEPLNRMVAQFGTVQMHISAAVEAVSPAPGGGFRVQPQGLPAADFDALVFAASGPPTLSLLAGLPGTAAQRSALQGIPFYDATLALHTDPAFAPADARHWSFLNCSAEGSACEASMWLDPVIGSSGLWKSWISHRAPPQQVLATEQYRHMLPTVGAIQSQKLLAAQQGRGGIWFAGGYTQPFDSQETALLSAMGVAQGLSGGSVRLSRLQRLAQR</sequence>
<evidence type="ECO:0000313" key="2">
    <source>
        <dbReference type="EMBL" id="GAA0747961.1"/>
    </source>
</evidence>
<accession>A0ABN1JWB1</accession>
<evidence type="ECO:0000313" key="3">
    <source>
        <dbReference type="Proteomes" id="UP001500279"/>
    </source>
</evidence>
<dbReference type="Proteomes" id="UP001500279">
    <property type="component" value="Unassembled WGS sequence"/>
</dbReference>
<proteinExistence type="predicted"/>
<feature type="domain" description="Amine oxidase" evidence="1">
    <location>
        <begin position="2"/>
        <end position="331"/>
    </location>
</feature>
<dbReference type="InterPro" id="IPR036188">
    <property type="entry name" value="FAD/NAD-bd_sf"/>
</dbReference>
<dbReference type="Pfam" id="PF01593">
    <property type="entry name" value="Amino_oxidase"/>
    <property type="match status" value="1"/>
</dbReference>